<dbReference type="PROSITE" id="PS50178">
    <property type="entry name" value="ZF_FYVE"/>
    <property type="match status" value="1"/>
</dbReference>
<comment type="caution">
    <text evidence="11">The sequence shown here is derived from an EMBL/GenBank/DDBJ whole genome shotgun (WGS) entry which is preliminary data.</text>
</comment>
<evidence type="ECO:0000313" key="11">
    <source>
        <dbReference type="EMBL" id="KAG7378328.1"/>
    </source>
</evidence>
<keyword evidence="2" id="KW-0677">Repeat</keyword>
<dbReference type="GO" id="GO:0008270">
    <property type="term" value="F:zinc ion binding"/>
    <property type="evidence" value="ECO:0007669"/>
    <property type="project" value="UniProtKB-KW"/>
</dbReference>
<dbReference type="InterPro" id="IPR002110">
    <property type="entry name" value="Ankyrin_rpt"/>
</dbReference>
<dbReference type="GO" id="GO:0051059">
    <property type="term" value="F:NF-kappaB binding"/>
    <property type="evidence" value="ECO:0007669"/>
    <property type="project" value="TreeGrafter"/>
</dbReference>
<dbReference type="PROSITE" id="PS50088">
    <property type="entry name" value="ANK_REPEAT"/>
    <property type="match status" value="3"/>
</dbReference>
<dbReference type="CDD" id="cd00065">
    <property type="entry name" value="FYVE_like_SF"/>
    <property type="match status" value="1"/>
</dbReference>
<sequence length="790" mass="86204">MNDEHAGDAPDWMQEQAAEYQDLVGSFVESVVDSDTDEIVEYQLIWEGGDLGVALTTLEGDAGGVAVSRVTGKGFPFGIKNVGPGDLLLSINMKDTTKITLDDVVAYLQVCDLPATLRFKKLSPVADQAPVPVPRKSTYVITSGANALGPTSPMGSQAPPSHRGSTKYAPPPPAPAHPDRASMPVHKTPSDFPEPPASPQRQSAKVPAAKKMAASPPKPAPKSLPKPTPTPAPEPVMFTDEPVYEEHAAVEEHHAVPEALAAAPSSPHKPKTHKQKPASPRQSAAPEEKLRELDGLVLTSGVNDLGFEDSEDESVRASRESRDSWRDDESFDVDANIGDWKIEEEEKEDVEAVEKKGSKERGKERFQREKSGSTVAMLGHFSVETKGDGVPILPDAEEATGIAAIDNVSDFSPEDHLPSPPRASGQVRPSDVSSGSMVSSMNSSMNNTINTDAPRPSVRVTMDSTAPLMKSHPIGTLHEMCAKGNLRGVVQHLRVDGPEALLNREPNHGQTGLHLAVKSGKVPLVKVILEQYKPLEDIINVEDDKGNTALHFAATKTPAMVHLLLENGASANVKNSRKFTPLIISVITSKDDSVIIPRMLLKFGANPNDMHDSQTVIHTAISTGRLHIAGALVRAGAKMDVEDAEGKSVFEKLPRKDLRYLISHIYFPPTYITRKERSECMLCRQKFKFGHREHNCTHCGRLCCAECSALHAEMVKFPMGFPGRTRRGAGNHEQKRVCKTCFNVFKERNDEPEKSDMSKFINRVINIEWDEVNPEKLQKEQDAGRRGEKV</sequence>
<evidence type="ECO:0000256" key="4">
    <source>
        <dbReference type="ARBA" id="ARBA00022833"/>
    </source>
</evidence>
<dbReference type="SMART" id="SM00064">
    <property type="entry name" value="FYVE"/>
    <property type="match status" value="1"/>
</dbReference>
<keyword evidence="3 7" id="KW-0863">Zinc-finger</keyword>
<gene>
    <name evidence="11" type="ORF">PHYPSEUDO_010254</name>
</gene>
<evidence type="ECO:0000256" key="8">
    <source>
        <dbReference type="SAM" id="MobiDB-lite"/>
    </source>
</evidence>
<dbReference type="PROSITE" id="PS50297">
    <property type="entry name" value="ANK_REP_REGION"/>
    <property type="match status" value="2"/>
</dbReference>
<evidence type="ECO:0000256" key="1">
    <source>
        <dbReference type="ARBA" id="ARBA00022723"/>
    </source>
</evidence>
<protein>
    <recommendedName>
        <fullName evidence="13">Myosin-like protein</fullName>
    </recommendedName>
</protein>
<feature type="repeat" description="ANK" evidence="6">
    <location>
        <begin position="508"/>
        <end position="530"/>
    </location>
</feature>
<feature type="domain" description="FYVE-type" evidence="10">
    <location>
        <begin position="674"/>
        <end position="746"/>
    </location>
</feature>
<feature type="region of interest" description="Disordered" evidence="8">
    <location>
        <begin position="144"/>
        <end position="330"/>
    </location>
</feature>
<evidence type="ECO:0000259" key="9">
    <source>
        <dbReference type="PROSITE" id="PS50106"/>
    </source>
</evidence>
<evidence type="ECO:0000256" key="3">
    <source>
        <dbReference type="ARBA" id="ARBA00022771"/>
    </source>
</evidence>
<keyword evidence="1" id="KW-0479">Metal-binding</keyword>
<evidence type="ECO:0000256" key="5">
    <source>
        <dbReference type="ARBA" id="ARBA00023043"/>
    </source>
</evidence>
<dbReference type="GO" id="GO:0005829">
    <property type="term" value="C:cytosol"/>
    <property type="evidence" value="ECO:0007669"/>
    <property type="project" value="TreeGrafter"/>
</dbReference>
<keyword evidence="4" id="KW-0862">Zinc</keyword>
<feature type="repeat" description="ANK" evidence="6">
    <location>
        <begin position="612"/>
        <end position="644"/>
    </location>
</feature>
<evidence type="ECO:0000256" key="6">
    <source>
        <dbReference type="PROSITE-ProRule" id="PRU00023"/>
    </source>
</evidence>
<feature type="domain" description="PDZ" evidence="9">
    <location>
        <begin position="39"/>
        <end position="123"/>
    </location>
</feature>
<evidence type="ECO:0008006" key="13">
    <source>
        <dbReference type="Google" id="ProtNLM"/>
    </source>
</evidence>
<feature type="compositionally biased region" description="Low complexity" evidence="8">
    <location>
        <begin position="430"/>
        <end position="447"/>
    </location>
</feature>
<dbReference type="Pfam" id="PF01363">
    <property type="entry name" value="FYVE"/>
    <property type="match status" value="1"/>
</dbReference>
<organism evidence="11 12">
    <name type="scientific">Phytophthora pseudosyringae</name>
    <dbReference type="NCBI Taxonomy" id="221518"/>
    <lineage>
        <taxon>Eukaryota</taxon>
        <taxon>Sar</taxon>
        <taxon>Stramenopiles</taxon>
        <taxon>Oomycota</taxon>
        <taxon>Peronosporomycetes</taxon>
        <taxon>Peronosporales</taxon>
        <taxon>Peronosporaceae</taxon>
        <taxon>Phytophthora</taxon>
    </lineage>
</organism>
<dbReference type="PANTHER" id="PTHR46680:SF3">
    <property type="entry name" value="NF-KAPPA-B INHIBITOR CACTUS"/>
    <property type="match status" value="1"/>
</dbReference>
<dbReference type="SMART" id="SM00248">
    <property type="entry name" value="ANK"/>
    <property type="match status" value="4"/>
</dbReference>
<dbReference type="OrthoDB" id="20872at2759"/>
<evidence type="ECO:0000259" key="10">
    <source>
        <dbReference type="PROSITE" id="PS50178"/>
    </source>
</evidence>
<dbReference type="PANTHER" id="PTHR46680">
    <property type="entry name" value="NF-KAPPA-B INHIBITOR ALPHA"/>
    <property type="match status" value="1"/>
</dbReference>
<dbReference type="GO" id="GO:0071356">
    <property type="term" value="P:cellular response to tumor necrosis factor"/>
    <property type="evidence" value="ECO:0007669"/>
    <property type="project" value="TreeGrafter"/>
</dbReference>
<feature type="compositionally biased region" description="Low complexity" evidence="8">
    <location>
        <begin position="204"/>
        <end position="215"/>
    </location>
</feature>
<feature type="region of interest" description="Disordered" evidence="8">
    <location>
        <begin position="345"/>
        <end position="372"/>
    </location>
</feature>
<feature type="compositionally biased region" description="Basic and acidic residues" evidence="8">
    <location>
        <begin position="350"/>
        <end position="371"/>
    </location>
</feature>
<dbReference type="Pfam" id="PF12796">
    <property type="entry name" value="Ank_2"/>
    <property type="match status" value="1"/>
</dbReference>
<dbReference type="InterPro" id="IPR001478">
    <property type="entry name" value="PDZ"/>
</dbReference>
<feature type="repeat" description="ANK" evidence="6">
    <location>
        <begin position="545"/>
        <end position="576"/>
    </location>
</feature>
<accession>A0A8T1VE02</accession>
<dbReference type="InterPro" id="IPR000306">
    <property type="entry name" value="Znf_FYVE"/>
</dbReference>
<dbReference type="AlphaFoldDB" id="A0A8T1VE02"/>
<reference evidence="11" key="1">
    <citation type="submission" date="2021-02" db="EMBL/GenBank/DDBJ databases">
        <authorList>
            <person name="Palmer J.M."/>
        </authorList>
    </citation>
    <scope>NUCLEOTIDE SEQUENCE</scope>
    <source>
        <strain evidence="11">SCRP734</strain>
    </source>
</reference>
<feature type="compositionally biased region" description="Basic and acidic residues" evidence="8">
    <location>
        <begin position="313"/>
        <end position="328"/>
    </location>
</feature>
<feature type="compositionally biased region" description="Basic and acidic residues" evidence="8">
    <location>
        <begin position="244"/>
        <end position="256"/>
    </location>
</feature>
<dbReference type="InterPro" id="IPR051070">
    <property type="entry name" value="NF-kappa-B_inhibitor"/>
</dbReference>
<keyword evidence="5 6" id="KW-0040">ANK repeat</keyword>
<evidence type="ECO:0000313" key="12">
    <source>
        <dbReference type="Proteomes" id="UP000694044"/>
    </source>
</evidence>
<feature type="compositionally biased region" description="Pro residues" evidence="8">
    <location>
        <begin position="216"/>
        <end position="234"/>
    </location>
</feature>
<dbReference type="PROSITE" id="PS50106">
    <property type="entry name" value="PDZ"/>
    <property type="match status" value="1"/>
</dbReference>
<evidence type="ECO:0000256" key="7">
    <source>
        <dbReference type="PROSITE-ProRule" id="PRU00091"/>
    </source>
</evidence>
<dbReference type="EMBL" id="JAGDFM010000434">
    <property type="protein sequence ID" value="KAG7378328.1"/>
    <property type="molecule type" value="Genomic_DNA"/>
</dbReference>
<keyword evidence="12" id="KW-1185">Reference proteome</keyword>
<proteinExistence type="predicted"/>
<dbReference type="Proteomes" id="UP000694044">
    <property type="component" value="Unassembled WGS sequence"/>
</dbReference>
<name>A0A8T1VE02_9STRA</name>
<evidence type="ECO:0000256" key="2">
    <source>
        <dbReference type="ARBA" id="ARBA00022737"/>
    </source>
</evidence>
<feature type="region of interest" description="Disordered" evidence="8">
    <location>
        <begin position="409"/>
        <end position="457"/>
    </location>
</feature>
<dbReference type="InterPro" id="IPR017455">
    <property type="entry name" value="Znf_FYVE-rel"/>
</dbReference>